<name>A0AA38GT52_TAXCH</name>
<organism evidence="2 3">
    <name type="scientific">Taxus chinensis</name>
    <name type="common">Chinese yew</name>
    <name type="synonym">Taxus wallichiana var. chinensis</name>
    <dbReference type="NCBI Taxonomy" id="29808"/>
    <lineage>
        <taxon>Eukaryota</taxon>
        <taxon>Viridiplantae</taxon>
        <taxon>Streptophyta</taxon>
        <taxon>Embryophyta</taxon>
        <taxon>Tracheophyta</taxon>
        <taxon>Spermatophyta</taxon>
        <taxon>Pinopsida</taxon>
        <taxon>Pinidae</taxon>
        <taxon>Conifers II</taxon>
        <taxon>Cupressales</taxon>
        <taxon>Taxaceae</taxon>
        <taxon>Taxus</taxon>
    </lineage>
</organism>
<evidence type="ECO:0000256" key="1">
    <source>
        <dbReference type="SAM" id="MobiDB-lite"/>
    </source>
</evidence>
<evidence type="ECO:0000313" key="2">
    <source>
        <dbReference type="EMBL" id="KAH9328737.1"/>
    </source>
</evidence>
<dbReference type="Proteomes" id="UP000824469">
    <property type="component" value="Unassembled WGS sequence"/>
</dbReference>
<keyword evidence="3" id="KW-1185">Reference proteome</keyword>
<gene>
    <name evidence="2" type="ORF">KI387_000845</name>
</gene>
<feature type="compositionally biased region" description="Polar residues" evidence="1">
    <location>
        <begin position="346"/>
        <end position="355"/>
    </location>
</feature>
<protein>
    <submittedName>
        <fullName evidence="2">Uncharacterized protein</fullName>
    </submittedName>
</protein>
<feature type="region of interest" description="Disordered" evidence="1">
    <location>
        <begin position="325"/>
        <end position="355"/>
    </location>
</feature>
<proteinExistence type="predicted"/>
<sequence>MGMQCSPRFRKGIRKEEDEVSSRKLYEFVRDFDKKKLSIKLCSVIRRNIDVCDRLAAVHSASGEFAIASSKKRPHQHNLMSRVKPSNKKTTLALANYKDRKTSITGENENVLAKDVIISTEDETENILLKCTVANRVYECEEVLGSIDKKCEFPSPISVLDGHFSELIFWPGNVPESAYGTTEMTQAPDAYPLLEDFSAAELKLGCLNKASLFLDQEDLRLISGGGSCSLVVCAYVAARGSPVVGACVAAPDSLDVWWWLVVAGTYPAGHGYGYGTYPVCGMGTVCLGYGQEVPKTMAETATVEMRLGNVGSKNTVAASPLASKTNAGIIRETPKESELPDLKGADNSQNSSPVM</sequence>
<feature type="compositionally biased region" description="Basic and acidic residues" evidence="1">
    <location>
        <begin position="332"/>
        <end position="344"/>
    </location>
</feature>
<evidence type="ECO:0000313" key="3">
    <source>
        <dbReference type="Proteomes" id="UP000824469"/>
    </source>
</evidence>
<comment type="caution">
    <text evidence="2">The sequence shown here is derived from an EMBL/GenBank/DDBJ whole genome shotgun (WGS) entry which is preliminary data.</text>
</comment>
<reference evidence="2 3" key="1">
    <citation type="journal article" date="2021" name="Nat. Plants">
        <title>The Taxus genome provides insights into paclitaxel biosynthesis.</title>
        <authorList>
            <person name="Xiong X."/>
            <person name="Gou J."/>
            <person name="Liao Q."/>
            <person name="Li Y."/>
            <person name="Zhou Q."/>
            <person name="Bi G."/>
            <person name="Li C."/>
            <person name="Du R."/>
            <person name="Wang X."/>
            <person name="Sun T."/>
            <person name="Guo L."/>
            <person name="Liang H."/>
            <person name="Lu P."/>
            <person name="Wu Y."/>
            <person name="Zhang Z."/>
            <person name="Ro D.K."/>
            <person name="Shang Y."/>
            <person name="Huang S."/>
            <person name="Yan J."/>
        </authorList>
    </citation>
    <scope>NUCLEOTIDE SEQUENCE [LARGE SCALE GENOMIC DNA]</scope>
    <source>
        <strain evidence="2">Ta-2019</strain>
    </source>
</reference>
<dbReference type="EMBL" id="JAHRHJ020000001">
    <property type="protein sequence ID" value="KAH9328737.1"/>
    <property type="molecule type" value="Genomic_DNA"/>
</dbReference>
<accession>A0AA38GT52</accession>
<dbReference type="AlphaFoldDB" id="A0AA38GT52"/>